<evidence type="ECO:0000256" key="1">
    <source>
        <dbReference type="SAM" id="Phobius"/>
    </source>
</evidence>
<proteinExistence type="predicted"/>
<organism evidence="2">
    <name type="scientific">hydrothermal vent metagenome</name>
    <dbReference type="NCBI Taxonomy" id="652676"/>
    <lineage>
        <taxon>unclassified sequences</taxon>
        <taxon>metagenomes</taxon>
        <taxon>ecological metagenomes</taxon>
    </lineage>
</organism>
<name>A0A3B0VQR6_9ZZZZ</name>
<dbReference type="AlphaFoldDB" id="A0A3B0VQR6"/>
<feature type="transmembrane region" description="Helical" evidence="1">
    <location>
        <begin position="7"/>
        <end position="26"/>
    </location>
</feature>
<evidence type="ECO:0000313" key="2">
    <source>
        <dbReference type="EMBL" id="VAW42800.1"/>
    </source>
</evidence>
<reference evidence="2" key="1">
    <citation type="submission" date="2018-06" db="EMBL/GenBank/DDBJ databases">
        <authorList>
            <person name="Zhirakovskaya E."/>
        </authorList>
    </citation>
    <scope>NUCLEOTIDE SEQUENCE</scope>
</reference>
<gene>
    <name evidence="2" type="ORF">MNBD_CHLOROFLEXI01-2751</name>
</gene>
<dbReference type="EMBL" id="UOEU01000958">
    <property type="protein sequence ID" value="VAW42800.1"/>
    <property type="molecule type" value="Genomic_DNA"/>
</dbReference>
<keyword evidence="1" id="KW-0812">Transmembrane</keyword>
<keyword evidence="1" id="KW-0472">Membrane</keyword>
<accession>A0A3B0VQR6</accession>
<keyword evidence="1" id="KW-1133">Transmembrane helix</keyword>
<protein>
    <submittedName>
        <fullName evidence="2">Uncharacterized protein</fullName>
    </submittedName>
</protein>
<feature type="non-terminal residue" evidence="2">
    <location>
        <position position="385"/>
    </location>
</feature>
<sequence length="385" mass="43319">MFRQKPTFIWVVIVALFVVGTAVFLGNRLLNGDNSLLRNVVVDKDEISPNADGETDATTITYEISRNATVSIYFENEAGDRFYFRQEKRRGAGEYRVTFSGVVDPYSLPDEHVEGEILARLLQDGRYSWRISATDEKNVTETEQGTILIADADTKLPDIQDFSLDYTTFTPNRDGIADRVKPQFFLAKDVAQVRVFLQMPDGTEVPIREFEQVVVANSEGWHYYDYEGGVDNGATPPPDGTYPIVVIAQDLEGQRVRVEKELTIQFGGVPRVRIFSPPNGQTVTWDKTAVTLCDTLTFTVTVENYGTTPIRTSGPPPSTLYDSEWNYNTLGWFTEAGVFRLGIGYENELTNYPYRWALGNPEDLEMIDGFTYLMPGQRVLVTGSI</sequence>